<evidence type="ECO:0000256" key="1">
    <source>
        <dbReference type="SAM" id="MobiDB-lite"/>
    </source>
</evidence>
<comment type="caution">
    <text evidence="3">The sequence shown here is derived from an EMBL/GenBank/DDBJ whole genome shotgun (WGS) entry which is preliminary data.</text>
</comment>
<gene>
    <name evidence="3" type="ORF">ACFP4F_03810</name>
</gene>
<organism evidence="3 4">
    <name type="scientific">Streptomyces ochraceiscleroticus</name>
    <dbReference type="NCBI Taxonomy" id="47761"/>
    <lineage>
        <taxon>Bacteria</taxon>
        <taxon>Bacillati</taxon>
        <taxon>Actinomycetota</taxon>
        <taxon>Actinomycetes</taxon>
        <taxon>Kitasatosporales</taxon>
        <taxon>Streptomycetaceae</taxon>
        <taxon>Streptomyces</taxon>
    </lineage>
</organism>
<evidence type="ECO:0000313" key="3">
    <source>
        <dbReference type="EMBL" id="MFC6061672.1"/>
    </source>
</evidence>
<feature type="region of interest" description="Disordered" evidence="1">
    <location>
        <begin position="219"/>
        <end position="253"/>
    </location>
</feature>
<dbReference type="Pfam" id="PF13628">
    <property type="entry name" value="DUF4142"/>
    <property type="match status" value="1"/>
</dbReference>
<feature type="domain" description="DUF4142" evidence="2">
    <location>
        <begin position="71"/>
        <end position="200"/>
    </location>
</feature>
<dbReference type="EMBL" id="JBHSPX010000002">
    <property type="protein sequence ID" value="MFC6061672.1"/>
    <property type="molecule type" value="Genomic_DNA"/>
</dbReference>
<name>A0ABW1MF40_9ACTN</name>
<dbReference type="PANTHER" id="PTHR38593:SF1">
    <property type="entry name" value="BLR2558 PROTEIN"/>
    <property type="match status" value="1"/>
</dbReference>
<proteinExistence type="predicted"/>
<dbReference type="Gene3D" id="1.20.1260.10">
    <property type="match status" value="1"/>
</dbReference>
<dbReference type="InterPro" id="IPR025419">
    <property type="entry name" value="DUF4142"/>
</dbReference>
<dbReference type="PANTHER" id="PTHR38593">
    <property type="entry name" value="BLR2558 PROTEIN"/>
    <property type="match status" value="1"/>
</dbReference>
<evidence type="ECO:0000259" key="2">
    <source>
        <dbReference type="Pfam" id="PF13628"/>
    </source>
</evidence>
<reference evidence="4" key="1">
    <citation type="journal article" date="2019" name="Int. J. Syst. Evol. Microbiol.">
        <title>The Global Catalogue of Microorganisms (GCM) 10K type strain sequencing project: providing services to taxonomists for standard genome sequencing and annotation.</title>
        <authorList>
            <consortium name="The Broad Institute Genomics Platform"/>
            <consortium name="The Broad Institute Genome Sequencing Center for Infectious Disease"/>
            <person name="Wu L."/>
            <person name="Ma J."/>
        </authorList>
    </citation>
    <scope>NUCLEOTIDE SEQUENCE [LARGE SCALE GENOMIC DNA]</scope>
    <source>
        <strain evidence="4">CGMCC 1.15180</strain>
    </source>
</reference>
<sequence>MRSIAGRLSAVPARTLATGLIVAALVATLVALLLPVQLFGQNTSTAAAAAGWEDDGGGTVRTPYGLLTPMDRDFVRKVRLAGLWELPAGSQARERGTRKAVRTAGDHLVAGHTELDRLSVQTARDLGVSLPDEPTPQQQGWLGQLDSARGQDFDRLFAQLLRRAHGKVFGLVALVRAQSRNTMVRRLATRTNAVVLDHITVLEGTGLVDFGNLATARPRQPYVSPNTRPHPHLTLPTTAYHSPRNSPRSEVIA</sequence>
<protein>
    <submittedName>
        <fullName evidence="3">DUF4142 domain-containing protein</fullName>
    </submittedName>
</protein>
<dbReference type="Proteomes" id="UP001596139">
    <property type="component" value="Unassembled WGS sequence"/>
</dbReference>
<accession>A0ABW1MF40</accession>
<feature type="compositionally biased region" description="Polar residues" evidence="1">
    <location>
        <begin position="239"/>
        <end position="253"/>
    </location>
</feature>
<dbReference type="InterPro" id="IPR012347">
    <property type="entry name" value="Ferritin-like"/>
</dbReference>
<dbReference type="RefSeq" id="WP_078649490.1">
    <property type="nucleotide sequence ID" value="NZ_JBHSPX010000002.1"/>
</dbReference>
<evidence type="ECO:0000313" key="4">
    <source>
        <dbReference type="Proteomes" id="UP001596139"/>
    </source>
</evidence>
<keyword evidence="4" id="KW-1185">Reference proteome</keyword>